<keyword evidence="2" id="KW-1185">Reference proteome</keyword>
<name>A0A3N4JSJ7_9PEZI</name>
<dbReference type="Pfam" id="PF11578">
    <property type="entry name" value="DUF3237"/>
    <property type="match status" value="1"/>
</dbReference>
<accession>A0A3N4JSJ7</accession>
<gene>
    <name evidence="1" type="ORF">L873DRAFT_1677161</name>
</gene>
<dbReference type="EMBL" id="ML120374">
    <property type="protein sequence ID" value="RPB01280.1"/>
    <property type="molecule type" value="Genomic_DNA"/>
</dbReference>
<reference evidence="1 2" key="1">
    <citation type="journal article" date="2018" name="Nat. Ecol. Evol.">
        <title>Pezizomycetes genomes reveal the molecular basis of ectomycorrhizal truffle lifestyle.</title>
        <authorList>
            <person name="Murat C."/>
            <person name="Payen T."/>
            <person name="Noel B."/>
            <person name="Kuo A."/>
            <person name="Morin E."/>
            <person name="Chen J."/>
            <person name="Kohler A."/>
            <person name="Krizsan K."/>
            <person name="Balestrini R."/>
            <person name="Da Silva C."/>
            <person name="Montanini B."/>
            <person name="Hainaut M."/>
            <person name="Levati E."/>
            <person name="Barry K.W."/>
            <person name="Belfiori B."/>
            <person name="Cichocki N."/>
            <person name="Clum A."/>
            <person name="Dockter R.B."/>
            <person name="Fauchery L."/>
            <person name="Guy J."/>
            <person name="Iotti M."/>
            <person name="Le Tacon F."/>
            <person name="Lindquist E.A."/>
            <person name="Lipzen A."/>
            <person name="Malagnac F."/>
            <person name="Mello A."/>
            <person name="Molinier V."/>
            <person name="Miyauchi S."/>
            <person name="Poulain J."/>
            <person name="Riccioni C."/>
            <person name="Rubini A."/>
            <person name="Sitrit Y."/>
            <person name="Splivallo R."/>
            <person name="Traeger S."/>
            <person name="Wang M."/>
            <person name="Zifcakova L."/>
            <person name="Wipf D."/>
            <person name="Zambonelli A."/>
            <person name="Paolocci F."/>
            <person name="Nowrousian M."/>
            <person name="Ottonello S."/>
            <person name="Baldrian P."/>
            <person name="Spatafora J.W."/>
            <person name="Henrissat B."/>
            <person name="Nagy L.G."/>
            <person name="Aury J.M."/>
            <person name="Wincker P."/>
            <person name="Grigoriev I.V."/>
            <person name="Bonfante P."/>
            <person name="Martin F.M."/>
        </authorList>
    </citation>
    <scope>NUCLEOTIDE SEQUENCE [LARGE SCALE GENOMIC DNA]</scope>
    <source>
        <strain evidence="1 2">120613-1</strain>
    </source>
</reference>
<sequence length="157" mass="16205">KIGVENGIPIGPVVQGYGLSYTVCPNGTIISAPGAAVPVNASIITASDTIHMDPDGKRVRLGVNGVAKTTSGTIFRFGYTGIITPDEAVAKIMSRAPDMQTTGFGTTVSDHTFEIPVAAPELAGLNNNVFVGAGRFIVNGDRSVTVEYVASRVVAVN</sequence>
<evidence type="ECO:0000313" key="2">
    <source>
        <dbReference type="Proteomes" id="UP000276215"/>
    </source>
</evidence>
<dbReference type="OrthoDB" id="2544694at2759"/>
<dbReference type="Gene3D" id="2.40.160.20">
    <property type="match status" value="1"/>
</dbReference>
<dbReference type="AlphaFoldDB" id="A0A3N4JSJ7"/>
<evidence type="ECO:0000313" key="1">
    <source>
        <dbReference type="EMBL" id="RPB01280.1"/>
    </source>
</evidence>
<protein>
    <submittedName>
        <fullName evidence="1">Uncharacterized protein</fullName>
    </submittedName>
</protein>
<proteinExistence type="predicted"/>
<feature type="non-terminal residue" evidence="1">
    <location>
        <position position="1"/>
    </location>
</feature>
<dbReference type="Proteomes" id="UP000276215">
    <property type="component" value="Unassembled WGS sequence"/>
</dbReference>
<organism evidence="1 2">
    <name type="scientific">Choiromyces venosus 120613-1</name>
    <dbReference type="NCBI Taxonomy" id="1336337"/>
    <lineage>
        <taxon>Eukaryota</taxon>
        <taxon>Fungi</taxon>
        <taxon>Dikarya</taxon>
        <taxon>Ascomycota</taxon>
        <taxon>Pezizomycotina</taxon>
        <taxon>Pezizomycetes</taxon>
        <taxon>Pezizales</taxon>
        <taxon>Tuberaceae</taxon>
        <taxon>Choiromyces</taxon>
    </lineage>
</organism>